<keyword evidence="2" id="KW-1185">Reference proteome</keyword>
<feature type="transmembrane region" description="Helical" evidence="1">
    <location>
        <begin position="45"/>
        <end position="66"/>
    </location>
</feature>
<sequence length="70" mass="8737">MIRKDKEDYTWFVFHTALLNLFLGIIIEITYFYDNEEFYTWIDFAINQAVNSIFPLAFTRFFYLYFPYIY</sequence>
<dbReference type="WBParaSite" id="ACRNAN_scaffold10600.g12210.t1">
    <property type="protein sequence ID" value="ACRNAN_scaffold10600.g12210.t1"/>
    <property type="gene ID" value="ACRNAN_scaffold10600.g12210"/>
</dbReference>
<dbReference type="Proteomes" id="UP000887540">
    <property type="component" value="Unplaced"/>
</dbReference>
<accession>A0A914CGH5</accession>
<evidence type="ECO:0000313" key="2">
    <source>
        <dbReference type="Proteomes" id="UP000887540"/>
    </source>
</evidence>
<evidence type="ECO:0000313" key="3">
    <source>
        <dbReference type="WBParaSite" id="ACRNAN_scaffold10600.g12210.t1"/>
    </source>
</evidence>
<keyword evidence="1" id="KW-0472">Membrane</keyword>
<reference evidence="3" key="1">
    <citation type="submission" date="2022-11" db="UniProtKB">
        <authorList>
            <consortium name="WormBaseParasite"/>
        </authorList>
    </citation>
    <scope>IDENTIFICATION</scope>
</reference>
<organism evidence="2 3">
    <name type="scientific">Acrobeloides nanus</name>
    <dbReference type="NCBI Taxonomy" id="290746"/>
    <lineage>
        <taxon>Eukaryota</taxon>
        <taxon>Metazoa</taxon>
        <taxon>Ecdysozoa</taxon>
        <taxon>Nematoda</taxon>
        <taxon>Chromadorea</taxon>
        <taxon>Rhabditida</taxon>
        <taxon>Tylenchina</taxon>
        <taxon>Cephalobomorpha</taxon>
        <taxon>Cephaloboidea</taxon>
        <taxon>Cephalobidae</taxon>
        <taxon>Acrobeloides</taxon>
    </lineage>
</organism>
<name>A0A914CGH5_9BILA</name>
<feature type="transmembrane region" description="Helical" evidence="1">
    <location>
        <begin position="12"/>
        <end position="33"/>
    </location>
</feature>
<dbReference type="AlphaFoldDB" id="A0A914CGH5"/>
<keyword evidence="1" id="KW-1133">Transmembrane helix</keyword>
<keyword evidence="1" id="KW-0812">Transmembrane</keyword>
<protein>
    <submittedName>
        <fullName evidence="3">Uncharacterized protein</fullName>
    </submittedName>
</protein>
<evidence type="ECO:0000256" key="1">
    <source>
        <dbReference type="SAM" id="Phobius"/>
    </source>
</evidence>
<proteinExistence type="predicted"/>